<dbReference type="RefSeq" id="WP_222578948.1">
    <property type="nucleotide sequence ID" value="NZ_JAHVHU010000005.1"/>
</dbReference>
<dbReference type="Pfam" id="PF05534">
    <property type="entry name" value="HicB"/>
    <property type="match status" value="1"/>
</dbReference>
<dbReference type="Proteomes" id="UP000753961">
    <property type="component" value="Unassembled WGS sequence"/>
</dbReference>
<protein>
    <submittedName>
        <fullName evidence="1">Type II toxin-antitoxin system HicB family antitoxin</fullName>
    </submittedName>
</protein>
<comment type="caution">
    <text evidence="1">The sequence shown here is derived from an EMBL/GenBank/DDBJ whole genome shotgun (WGS) entry which is preliminary data.</text>
</comment>
<dbReference type="InterPro" id="IPR008651">
    <property type="entry name" value="Uncharacterised_HicB"/>
</dbReference>
<dbReference type="AlphaFoldDB" id="A0A953HSG3"/>
<sequence length="112" mass="12826">MMDKLKYENFIGSVHFSAEDEVFYGKIEGVNDLVTFEGSSVDELKSAFEEAIQDYKEICKEQGKEIFKSFKGSFNVRLNPELHSKAFEKALLEGKSLNQLVKEAIEEKLQHT</sequence>
<name>A0A953HSG3_9BACT</name>
<gene>
    <name evidence="1" type="ORF">KUV50_04715</name>
</gene>
<accession>A0A953HSG3</accession>
<keyword evidence="2" id="KW-1185">Reference proteome</keyword>
<dbReference type="SUPFAM" id="SSF47598">
    <property type="entry name" value="Ribbon-helix-helix"/>
    <property type="match status" value="1"/>
</dbReference>
<dbReference type="SUPFAM" id="SSF143100">
    <property type="entry name" value="TTHA1013/TTHA0281-like"/>
    <property type="match status" value="1"/>
</dbReference>
<dbReference type="InterPro" id="IPR010985">
    <property type="entry name" value="Ribbon_hlx_hlx"/>
</dbReference>
<organism evidence="1 2">
    <name type="scientific">Membranihabitans marinus</name>
    <dbReference type="NCBI Taxonomy" id="1227546"/>
    <lineage>
        <taxon>Bacteria</taxon>
        <taxon>Pseudomonadati</taxon>
        <taxon>Bacteroidota</taxon>
        <taxon>Saprospiria</taxon>
        <taxon>Saprospirales</taxon>
        <taxon>Saprospiraceae</taxon>
        <taxon>Membranihabitans</taxon>
    </lineage>
</organism>
<dbReference type="EMBL" id="JAHVHU010000005">
    <property type="protein sequence ID" value="MBY5957426.1"/>
    <property type="molecule type" value="Genomic_DNA"/>
</dbReference>
<reference evidence="1" key="1">
    <citation type="submission" date="2021-06" db="EMBL/GenBank/DDBJ databases">
        <title>44 bacteria genomes isolated from Dapeng, Shenzhen.</title>
        <authorList>
            <person name="Zheng W."/>
            <person name="Yu S."/>
            <person name="Huang Y."/>
        </authorList>
    </citation>
    <scope>NUCLEOTIDE SEQUENCE</scope>
    <source>
        <strain evidence="1">DP5N28-2</strain>
    </source>
</reference>
<dbReference type="InterPro" id="IPR035069">
    <property type="entry name" value="TTHA1013/TTHA0281-like"/>
</dbReference>
<evidence type="ECO:0000313" key="2">
    <source>
        <dbReference type="Proteomes" id="UP000753961"/>
    </source>
</evidence>
<dbReference type="GO" id="GO:0006355">
    <property type="term" value="P:regulation of DNA-templated transcription"/>
    <property type="evidence" value="ECO:0007669"/>
    <property type="project" value="InterPro"/>
</dbReference>
<evidence type="ECO:0000313" key="1">
    <source>
        <dbReference type="EMBL" id="MBY5957426.1"/>
    </source>
</evidence>
<proteinExistence type="predicted"/>